<dbReference type="InterPro" id="IPR006170">
    <property type="entry name" value="PBP/GOBP"/>
</dbReference>
<evidence type="ECO:0000256" key="1">
    <source>
        <dbReference type="ARBA" id="ARBA00022729"/>
    </source>
</evidence>
<accession>A0ABM3V076</accession>
<dbReference type="Pfam" id="PF01395">
    <property type="entry name" value="PBP_GOBP"/>
    <property type="match status" value="1"/>
</dbReference>
<organism evidence="3 4">
    <name type="scientific">Musca domestica</name>
    <name type="common">House fly</name>
    <dbReference type="NCBI Taxonomy" id="7370"/>
    <lineage>
        <taxon>Eukaryota</taxon>
        <taxon>Metazoa</taxon>
        <taxon>Ecdysozoa</taxon>
        <taxon>Arthropoda</taxon>
        <taxon>Hexapoda</taxon>
        <taxon>Insecta</taxon>
        <taxon>Pterygota</taxon>
        <taxon>Neoptera</taxon>
        <taxon>Endopterygota</taxon>
        <taxon>Diptera</taxon>
        <taxon>Brachycera</taxon>
        <taxon>Muscomorpha</taxon>
        <taxon>Muscoidea</taxon>
        <taxon>Muscidae</taxon>
        <taxon>Musca</taxon>
    </lineage>
</organism>
<reference evidence="4" key="1">
    <citation type="submission" date="2025-08" db="UniProtKB">
        <authorList>
            <consortium name="RefSeq"/>
        </authorList>
    </citation>
    <scope>IDENTIFICATION</scope>
    <source>
        <strain evidence="4">Aabys</strain>
        <tissue evidence="4">Whole body</tissue>
    </source>
</reference>
<gene>
    <name evidence="4" type="primary">LOC131802736</name>
</gene>
<feature type="chain" id="PRO_5045271008" evidence="2">
    <location>
        <begin position="20"/>
        <end position="139"/>
    </location>
</feature>
<evidence type="ECO:0000256" key="2">
    <source>
        <dbReference type="SAM" id="SignalP"/>
    </source>
</evidence>
<keyword evidence="3" id="KW-1185">Reference proteome</keyword>
<dbReference type="Proteomes" id="UP001652621">
    <property type="component" value="Unplaced"/>
</dbReference>
<sequence>MNSWSSIGFLAVLVCYMKAEDITRENVLTIVEECKEEEGATDEDIETFKARLPPVSKEAKCMRACLMRHLGVLVDGDLSKEKAIKLAEVVIHDEDKIHLAATLVESCESLDFHEDPCEAAGQYITCMNKYAQEHGIMDD</sequence>
<dbReference type="SUPFAM" id="SSF47565">
    <property type="entry name" value="Insect pheromone/odorant-binding proteins"/>
    <property type="match status" value="1"/>
</dbReference>
<proteinExistence type="predicted"/>
<dbReference type="SMART" id="SM00708">
    <property type="entry name" value="PhBP"/>
    <property type="match status" value="1"/>
</dbReference>
<evidence type="ECO:0000313" key="3">
    <source>
        <dbReference type="Proteomes" id="UP001652621"/>
    </source>
</evidence>
<feature type="signal peptide" evidence="2">
    <location>
        <begin position="1"/>
        <end position="19"/>
    </location>
</feature>
<dbReference type="GeneID" id="131802736"/>
<protein>
    <submittedName>
        <fullName evidence="4">General odorant-binding protein 19d-like</fullName>
    </submittedName>
</protein>
<dbReference type="PANTHER" id="PTHR11857">
    <property type="entry name" value="ODORANT BINDING PROTEIN-RELATED"/>
    <property type="match status" value="1"/>
</dbReference>
<dbReference type="PANTHER" id="PTHR11857:SF42">
    <property type="entry name" value="GENERAL ODORANT-BINDING PROTEIN 19D-RELATED"/>
    <property type="match status" value="1"/>
</dbReference>
<dbReference type="RefSeq" id="XP_058979165.1">
    <property type="nucleotide sequence ID" value="XM_059123182.1"/>
</dbReference>
<name>A0ABM3V076_MUSDO</name>
<dbReference type="InterPro" id="IPR036728">
    <property type="entry name" value="PBP_GOBP_sf"/>
</dbReference>
<dbReference type="Gene3D" id="1.10.238.20">
    <property type="entry name" value="Pheromone/general odorant binding protein domain"/>
    <property type="match status" value="1"/>
</dbReference>
<evidence type="ECO:0000313" key="4">
    <source>
        <dbReference type="RefSeq" id="XP_058979165.1"/>
    </source>
</evidence>
<dbReference type="CDD" id="cd23992">
    <property type="entry name" value="PBP_GOBP"/>
    <property type="match status" value="1"/>
</dbReference>
<keyword evidence="1 2" id="KW-0732">Signal</keyword>